<reference evidence="1" key="1">
    <citation type="submission" date="2021-07" db="EMBL/GenBank/DDBJ databases">
        <authorList>
            <person name="Branca A.L. A."/>
        </authorList>
    </citation>
    <scope>NUCLEOTIDE SEQUENCE</scope>
</reference>
<gene>
    <name evidence="1" type="ORF">PSALAMII_LOCUS607</name>
</gene>
<protein>
    <recommendedName>
        <fullName evidence="3">BTB domain-containing protein</fullName>
    </recommendedName>
</protein>
<accession>A0A9W4I9T4</accession>
<dbReference type="OrthoDB" id="5275938at2759"/>
<name>A0A9W4I9T4_9EURO</name>
<evidence type="ECO:0000313" key="2">
    <source>
        <dbReference type="Proteomes" id="UP001152646"/>
    </source>
</evidence>
<sequence length="318" mass="35095">MTETQNKIICPVVDIAPAGDIILVVGPEQLKLRVQSLFLKTASKLRCAILGSNWKEGDDTPVAAFPVEILLPEEDATALRCICAILHHQRTLVPQLTTVHDVLRVALTAKKFGVLEALTYANEFWLCPLNKEASDLIVLAAAASLFQNAKAFRNITKALVLNYGGSYLALSSEDAVSVLGERIFCLLEEQRGFARLKLGEILIGGIEALACVHKCGWTSKYAYAYMQLLEAQRLWPTALVVINEAIERANTMPDPVPKESSGACRYDYKHAVPQYRDSLHRRLDNLKSCIGICLHCFHSSPASSFCQMAQEHQNLSGQ</sequence>
<dbReference type="InterPro" id="IPR011333">
    <property type="entry name" value="SKP1/BTB/POZ_sf"/>
</dbReference>
<comment type="caution">
    <text evidence="1">The sequence shown here is derived from an EMBL/GenBank/DDBJ whole genome shotgun (WGS) entry which is preliminary data.</text>
</comment>
<evidence type="ECO:0008006" key="3">
    <source>
        <dbReference type="Google" id="ProtNLM"/>
    </source>
</evidence>
<organism evidence="1 2">
    <name type="scientific">Penicillium salamii</name>
    <dbReference type="NCBI Taxonomy" id="1612424"/>
    <lineage>
        <taxon>Eukaryota</taxon>
        <taxon>Fungi</taxon>
        <taxon>Dikarya</taxon>
        <taxon>Ascomycota</taxon>
        <taxon>Pezizomycotina</taxon>
        <taxon>Eurotiomycetes</taxon>
        <taxon>Eurotiomycetidae</taxon>
        <taxon>Eurotiales</taxon>
        <taxon>Aspergillaceae</taxon>
        <taxon>Penicillium</taxon>
    </lineage>
</organism>
<evidence type="ECO:0000313" key="1">
    <source>
        <dbReference type="EMBL" id="CAG8243700.1"/>
    </source>
</evidence>
<dbReference type="AlphaFoldDB" id="A0A9W4I9T4"/>
<dbReference type="Gene3D" id="3.30.710.10">
    <property type="entry name" value="Potassium Channel Kv1.1, Chain A"/>
    <property type="match status" value="1"/>
</dbReference>
<dbReference type="EMBL" id="CAJVPA010000022">
    <property type="protein sequence ID" value="CAG8243700.1"/>
    <property type="molecule type" value="Genomic_DNA"/>
</dbReference>
<proteinExistence type="predicted"/>
<dbReference type="Proteomes" id="UP001152646">
    <property type="component" value="Unassembled WGS sequence"/>
</dbReference>